<dbReference type="SUPFAM" id="SSF103473">
    <property type="entry name" value="MFS general substrate transporter"/>
    <property type="match status" value="2"/>
</dbReference>
<feature type="transmembrane region" description="Helical" evidence="7">
    <location>
        <begin position="304"/>
        <end position="324"/>
    </location>
</feature>
<keyword evidence="9" id="KW-1185">Reference proteome</keyword>
<proteinExistence type="predicted"/>
<evidence type="ECO:0000313" key="9">
    <source>
        <dbReference type="Proteomes" id="UP001521785"/>
    </source>
</evidence>
<feature type="region of interest" description="Disordered" evidence="6">
    <location>
        <begin position="330"/>
        <end position="369"/>
    </location>
</feature>
<evidence type="ECO:0000256" key="5">
    <source>
        <dbReference type="ARBA" id="ARBA00023136"/>
    </source>
</evidence>
<name>A0ABR3QU29_9PLEO</name>
<evidence type="ECO:0000256" key="7">
    <source>
        <dbReference type="SAM" id="Phobius"/>
    </source>
</evidence>
<protein>
    <recommendedName>
        <fullName evidence="10">Pantothenate transporter liz1</fullName>
    </recommendedName>
</protein>
<evidence type="ECO:0000256" key="4">
    <source>
        <dbReference type="ARBA" id="ARBA00022989"/>
    </source>
</evidence>
<sequence>MAPTFIRNFRSFIWDSDTHLKSHEERKLLRKLDFSILTIGCLGFFLKYLDQGNLSNAYVSGMQEDLKMLGNEYTYAVTCYTVAYACMTVPVGFMTWFILPDTPYTTKSWFLSEEEKQLAIERVREAGKAAPVPLTIATFKVILTRWRWYAFVFGYVLYGSSCGASDYFGIWLKSEHFTVVDRNLIPTGSKLISGFCVVLWGFLSDYTGSRFALVLCPLIYGLIPNGILAFWPASQGVKMFAFMTTGVQLMTAIFYAWANEVCADNNEERAIVISSMNGFQYAVAAWLPIVIFPQTMAPTFRYGFPATWGLVIAALLAIIGIQVLHTREQRKKQHNESTVERGSSDDSGEETGEIENKAGNSNNDESKSI</sequence>
<dbReference type="InterPro" id="IPR036259">
    <property type="entry name" value="MFS_trans_sf"/>
</dbReference>
<dbReference type="PANTHER" id="PTHR43791">
    <property type="entry name" value="PERMEASE-RELATED"/>
    <property type="match status" value="1"/>
</dbReference>
<feature type="transmembrane region" description="Helical" evidence="7">
    <location>
        <begin position="73"/>
        <end position="99"/>
    </location>
</feature>
<dbReference type="PANTHER" id="PTHR43791:SF39">
    <property type="entry name" value="TRANSPORTER LIZ1_SEO1, PUTATIVE (AFU_ORTHOLOGUE AFUA_3G00980)-RELATED"/>
    <property type="match status" value="1"/>
</dbReference>
<feature type="transmembrane region" description="Helical" evidence="7">
    <location>
        <begin position="32"/>
        <end position="49"/>
    </location>
</feature>
<comment type="caution">
    <text evidence="8">The sequence shown here is derived from an EMBL/GenBank/DDBJ whole genome shotgun (WGS) entry which is preliminary data.</text>
</comment>
<keyword evidence="3 7" id="KW-0812">Transmembrane</keyword>
<feature type="compositionally biased region" description="Basic and acidic residues" evidence="6">
    <location>
        <begin position="334"/>
        <end position="344"/>
    </location>
</feature>
<feature type="transmembrane region" description="Helical" evidence="7">
    <location>
        <begin position="211"/>
        <end position="233"/>
    </location>
</feature>
<dbReference type="Proteomes" id="UP001521785">
    <property type="component" value="Unassembled WGS sequence"/>
</dbReference>
<keyword evidence="4 7" id="KW-1133">Transmembrane helix</keyword>
<evidence type="ECO:0008006" key="10">
    <source>
        <dbReference type="Google" id="ProtNLM"/>
    </source>
</evidence>
<dbReference type="Gene3D" id="1.20.1250.20">
    <property type="entry name" value="MFS general substrate transporter like domains"/>
    <property type="match status" value="2"/>
</dbReference>
<feature type="transmembrane region" description="Helical" evidence="7">
    <location>
        <begin position="270"/>
        <end position="292"/>
    </location>
</feature>
<keyword evidence="5 7" id="KW-0472">Membrane</keyword>
<keyword evidence="2" id="KW-0813">Transport</keyword>
<evidence type="ECO:0000256" key="1">
    <source>
        <dbReference type="ARBA" id="ARBA00004141"/>
    </source>
</evidence>
<gene>
    <name evidence="8" type="ORF">SLS60_009346</name>
</gene>
<evidence type="ECO:0000256" key="3">
    <source>
        <dbReference type="ARBA" id="ARBA00022692"/>
    </source>
</evidence>
<dbReference type="EMBL" id="JAKJXO020000015">
    <property type="protein sequence ID" value="KAL1595657.1"/>
    <property type="molecule type" value="Genomic_DNA"/>
</dbReference>
<comment type="subcellular location">
    <subcellularLocation>
        <location evidence="1">Membrane</location>
        <topology evidence="1">Multi-pass membrane protein</topology>
    </subcellularLocation>
</comment>
<reference evidence="8 9" key="1">
    <citation type="submission" date="2024-02" db="EMBL/GenBank/DDBJ databases">
        <title>De novo assembly and annotation of 12 fungi associated with fruit tree decline syndrome in Ontario, Canada.</title>
        <authorList>
            <person name="Sulman M."/>
            <person name="Ellouze W."/>
            <person name="Ilyukhin E."/>
        </authorList>
    </citation>
    <scope>NUCLEOTIDE SEQUENCE [LARGE SCALE GENOMIC DNA]</scope>
    <source>
        <strain evidence="8 9">M42-189</strain>
    </source>
</reference>
<evidence type="ECO:0000256" key="2">
    <source>
        <dbReference type="ARBA" id="ARBA00022448"/>
    </source>
</evidence>
<evidence type="ECO:0000313" key="8">
    <source>
        <dbReference type="EMBL" id="KAL1595657.1"/>
    </source>
</evidence>
<accession>A0ABR3QU29</accession>
<feature type="transmembrane region" description="Helical" evidence="7">
    <location>
        <begin position="148"/>
        <end position="172"/>
    </location>
</feature>
<feature type="transmembrane region" description="Helical" evidence="7">
    <location>
        <begin position="184"/>
        <end position="204"/>
    </location>
</feature>
<organism evidence="8 9">
    <name type="scientific">Paraconiothyrium brasiliense</name>
    <dbReference type="NCBI Taxonomy" id="300254"/>
    <lineage>
        <taxon>Eukaryota</taxon>
        <taxon>Fungi</taxon>
        <taxon>Dikarya</taxon>
        <taxon>Ascomycota</taxon>
        <taxon>Pezizomycotina</taxon>
        <taxon>Dothideomycetes</taxon>
        <taxon>Pleosporomycetidae</taxon>
        <taxon>Pleosporales</taxon>
        <taxon>Massarineae</taxon>
        <taxon>Didymosphaeriaceae</taxon>
        <taxon>Paraconiothyrium</taxon>
    </lineage>
</organism>
<feature type="transmembrane region" description="Helical" evidence="7">
    <location>
        <begin position="239"/>
        <end position="258"/>
    </location>
</feature>
<evidence type="ECO:0000256" key="6">
    <source>
        <dbReference type="SAM" id="MobiDB-lite"/>
    </source>
</evidence>